<dbReference type="CDD" id="cd13425">
    <property type="entry name" value="Peptidase_G1_like"/>
    <property type="match status" value="1"/>
</dbReference>
<evidence type="ECO:0000313" key="4">
    <source>
        <dbReference type="Proteomes" id="UP000481288"/>
    </source>
</evidence>
<dbReference type="Pfam" id="PF01828">
    <property type="entry name" value="Peptidase_A4"/>
    <property type="match status" value="1"/>
</dbReference>
<dbReference type="Proteomes" id="UP000481288">
    <property type="component" value="Unassembled WGS sequence"/>
</dbReference>
<dbReference type="EMBL" id="QGMG01000353">
    <property type="protein sequence ID" value="TVY54324.1"/>
    <property type="molecule type" value="Genomic_DNA"/>
</dbReference>
<proteinExistence type="predicted"/>
<dbReference type="Gene3D" id="2.60.120.700">
    <property type="entry name" value="Peptidase G1"/>
    <property type="match status" value="1"/>
</dbReference>
<gene>
    <name evidence="3" type="primary">PRTB</name>
    <name evidence="3" type="ORF">LCER1_G006691</name>
</gene>
<evidence type="ECO:0000256" key="1">
    <source>
        <dbReference type="PIRSR" id="PIRSR600250-50"/>
    </source>
</evidence>
<dbReference type="GO" id="GO:0006508">
    <property type="term" value="P:proteolysis"/>
    <property type="evidence" value="ECO:0007669"/>
    <property type="project" value="InterPro"/>
</dbReference>
<dbReference type="AlphaFoldDB" id="A0A7D8YT20"/>
<evidence type="ECO:0000256" key="2">
    <source>
        <dbReference type="SAM" id="SignalP"/>
    </source>
</evidence>
<dbReference type="PANTHER" id="PTHR37536">
    <property type="entry name" value="PUTATIVE (AFU_ORTHOLOGUE AFUA_3G02970)-RELATED"/>
    <property type="match status" value="1"/>
</dbReference>
<feature type="chain" id="PRO_5028853316" evidence="2">
    <location>
        <begin position="20"/>
        <end position="262"/>
    </location>
</feature>
<name>A0A7D8YT20_9HELO</name>
<dbReference type="InterPro" id="IPR000250">
    <property type="entry name" value="Peptidase_G1"/>
</dbReference>
<accession>A0A7D8YT20</accession>
<keyword evidence="4" id="KW-1185">Reference proteome</keyword>
<keyword evidence="2" id="KW-0732">Signal</keyword>
<dbReference type="SUPFAM" id="SSF49899">
    <property type="entry name" value="Concanavalin A-like lectins/glucanases"/>
    <property type="match status" value="1"/>
</dbReference>
<dbReference type="InterPro" id="IPR038656">
    <property type="entry name" value="Peptidase_G1_sf"/>
</dbReference>
<dbReference type="PRINTS" id="PR00977">
    <property type="entry name" value="SCYTLDPTASE"/>
</dbReference>
<sequence length="262" mass="27363">MKFTTNILSALLCVEAAMAAVPASRSQARHLARRQSRGRRTAPFRNATIAGFTPDATVQSNWGGAILESSGVTEVSATANAPKGSGSSTAAGSAWVGIDGATCQAAILQTGFDWYGDGTYDAWYEWYPDNAADFTGFDISEGDDIKMSVTATGANSGSATLENVTTGKKVSKTFTDETSGSLCQTDAEFIIEDFEECDSGGSNCQPVDFAAFSPAVAFTDCSVTANGESVALSKRSITEVEVNNKDLTKCSTSGTTLTCSYV</sequence>
<comment type="caution">
    <text evidence="3">The sequence shown here is derived from an EMBL/GenBank/DDBJ whole genome shotgun (WGS) entry which is preliminary data.</text>
</comment>
<feature type="active site" description="Proton acceptor" evidence="1">
    <location>
        <position position="192"/>
    </location>
</feature>
<feature type="signal peptide" evidence="2">
    <location>
        <begin position="1"/>
        <end position="19"/>
    </location>
</feature>
<dbReference type="GO" id="GO:0070007">
    <property type="term" value="F:glutamic-type endopeptidase activity"/>
    <property type="evidence" value="ECO:0007669"/>
    <property type="project" value="InterPro"/>
</dbReference>
<protein>
    <submittedName>
        <fullName evidence="3">Scytalidopepsin B</fullName>
    </submittedName>
</protein>
<dbReference type="OrthoDB" id="2862635at2759"/>
<reference evidence="3 4" key="1">
    <citation type="submission" date="2018-05" db="EMBL/GenBank/DDBJ databases">
        <title>Whole genome sequencing for identification of molecular markers to develop diagnostic detection tools for the regulated plant pathogen Lachnellula willkommii.</title>
        <authorList>
            <person name="Giroux E."/>
            <person name="Bilodeau G."/>
        </authorList>
    </citation>
    <scope>NUCLEOTIDE SEQUENCE [LARGE SCALE GENOMIC DNA]</scope>
    <source>
        <strain evidence="3 4">CBS 625.97</strain>
    </source>
</reference>
<organism evidence="3 4">
    <name type="scientific">Lachnellula cervina</name>
    <dbReference type="NCBI Taxonomy" id="1316786"/>
    <lineage>
        <taxon>Eukaryota</taxon>
        <taxon>Fungi</taxon>
        <taxon>Dikarya</taxon>
        <taxon>Ascomycota</taxon>
        <taxon>Pezizomycotina</taxon>
        <taxon>Leotiomycetes</taxon>
        <taxon>Helotiales</taxon>
        <taxon>Lachnaceae</taxon>
        <taxon>Lachnellula</taxon>
    </lineage>
</organism>
<evidence type="ECO:0000313" key="3">
    <source>
        <dbReference type="EMBL" id="TVY54324.1"/>
    </source>
</evidence>
<dbReference type="InterPro" id="IPR033863">
    <property type="entry name" value="Scytalidoglutamic_peptidase"/>
</dbReference>
<dbReference type="PANTHER" id="PTHR37536:SF1">
    <property type="entry name" value="ASPERGILLOPEPSIN, PUTAITVE (AFU_ORTHOLOGUE AFUA_7G01200)"/>
    <property type="match status" value="1"/>
</dbReference>
<dbReference type="InterPro" id="IPR013320">
    <property type="entry name" value="ConA-like_dom_sf"/>
</dbReference>